<comment type="catalytic activity">
    <reaction evidence="2">
        <text>alpha,alpha-trehalose + H2O = alpha-D-glucose + beta-D-glucose</text>
        <dbReference type="Rhea" id="RHEA:32675"/>
        <dbReference type="ChEBI" id="CHEBI:15377"/>
        <dbReference type="ChEBI" id="CHEBI:15903"/>
        <dbReference type="ChEBI" id="CHEBI:16551"/>
        <dbReference type="ChEBI" id="CHEBI:17925"/>
        <dbReference type="EC" id="3.2.1.28"/>
    </reaction>
</comment>
<dbReference type="GO" id="GO:0005993">
    <property type="term" value="P:trehalose catabolic process"/>
    <property type="evidence" value="ECO:0007669"/>
    <property type="project" value="TreeGrafter"/>
</dbReference>
<proteinExistence type="inferred from homology"/>
<sequence length="90" mass="10107">DRETASKLSDNCDKTQLYRELASAAESGWDFSTRWMRNESDLATLATTSIIPVDLNVFILKTGFGWSNGVVLAFLEEFGWPEDLKLNCSL</sequence>
<dbReference type="InterPro" id="IPR008928">
    <property type="entry name" value="6-hairpin_glycosidase_sf"/>
</dbReference>
<name>A0AAW2TDW7_9LAMI</name>
<organism evidence="3">
    <name type="scientific">Sesamum latifolium</name>
    <dbReference type="NCBI Taxonomy" id="2727402"/>
    <lineage>
        <taxon>Eukaryota</taxon>
        <taxon>Viridiplantae</taxon>
        <taxon>Streptophyta</taxon>
        <taxon>Embryophyta</taxon>
        <taxon>Tracheophyta</taxon>
        <taxon>Spermatophyta</taxon>
        <taxon>Magnoliopsida</taxon>
        <taxon>eudicotyledons</taxon>
        <taxon>Gunneridae</taxon>
        <taxon>Pentapetalae</taxon>
        <taxon>asterids</taxon>
        <taxon>lamiids</taxon>
        <taxon>Lamiales</taxon>
        <taxon>Pedaliaceae</taxon>
        <taxon>Sesamum</taxon>
    </lineage>
</organism>
<dbReference type="PRINTS" id="PR00744">
    <property type="entry name" value="GLHYDRLASE37"/>
</dbReference>
<dbReference type="GO" id="GO:0004555">
    <property type="term" value="F:alpha,alpha-trehalase activity"/>
    <property type="evidence" value="ECO:0007669"/>
    <property type="project" value="UniProtKB-EC"/>
</dbReference>
<evidence type="ECO:0000256" key="2">
    <source>
        <dbReference type="RuleBase" id="RU361180"/>
    </source>
</evidence>
<comment type="similarity">
    <text evidence="1 2">Belongs to the glycosyl hydrolase 37 family.</text>
</comment>
<dbReference type="Gene3D" id="1.50.10.10">
    <property type="match status" value="1"/>
</dbReference>
<protein>
    <recommendedName>
        <fullName evidence="2">Trehalase</fullName>
        <ecNumber evidence="2">3.2.1.28</ecNumber>
    </recommendedName>
    <alternativeName>
        <fullName evidence="2">Alpha-trehalose glucohydrolase</fullName>
    </alternativeName>
</protein>
<feature type="non-terminal residue" evidence="3">
    <location>
        <position position="1"/>
    </location>
</feature>
<reference evidence="3" key="2">
    <citation type="journal article" date="2024" name="Plant">
        <title>Genomic evolution and insights into agronomic trait innovations of Sesamum species.</title>
        <authorList>
            <person name="Miao H."/>
            <person name="Wang L."/>
            <person name="Qu L."/>
            <person name="Liu H."/>
            <person name="Sun Y."/>
            <person name="Le M."/>
            <person name="Wang Q."/>
            <person name="Wei S."/>
            <person name="Zheng Y."/>
            <person name="Lin W."/>
            <person name="Duan Y."/>
            <person name="Cao H."/>
            <person name="Xiong S."/>
            <person name="Wang X."/>
            <person name="Wei L."/>
            <person name="Li C."/>
            <person name="Ma Q."/>
            <person name="Ju M."/>
            <person name="Zhao R."/>
            <person name="Li G."/>
            <person name="Mu C."/>
            <person name="Tian Q."/>
            <person name="Mei H."/>
            <person name="Zhang T."/>
            <person name="Gao T."/>
            <person name="Zhang H."/>
        </authorList>
    </citation>
    <scope>NUCLEOTIDE SEQUENCE</scope>
    <source>
        <strain evidence="3">KEN1</strain>
    </source>
</reference>
<keyword evidence="2" id="KW-0378">Hydrolase</keyword>
<dbReference type="Pfam" id="PF01204">
    <property type="entry name" value="Trehalase"/>
    <property type="match status" value="1"/>
</dbReference>
<gene>
    <name evidence="3" type="ORF">Slati_4304600</name>
</gene>
<keyword evidence="2" id="KW-0326">Glycosidase</keyword>
<dbReference type="InterPro" id="IPR012341">
    <property type="entry name" value="6hp_glycosidase-like_sf"/>
</dbReference>
<evidence type="ECO:0000256" key="1">
    <source>
        <dbReference type="ARBA" id="ARBA00005615"/>
    </source>
</evidence>
<dbReference type="EC" id="3.2.1.28" evidence="2"/>
<dbReference type="PANTHER" id="PTHR23403:SF1">
    <property type="entry name" value="TREHALASE"/>
    <property type="match status" value="1"/>
</dbReference>
<dbReference type="SUPFAM" id="SSF48208">
    <property type="entry name" value="Six-hairpin glycosidases"/>
    <property type="match status" value="1"/>
</dbReference>
<accession>A0AAW2TDW7</accession>
<dbReference type="PANTHER" id="PTHR23403">
    <property type="entry name" value="TREHALASE"/>
    <property type="match status" value="1"/>
</dbReference>
<dbReference type="InterPro" id="IPR001661">
    <property type="entry name" value="Glyco_hydro_37"/>
</dbReference>
<reference evidence="3" key="1">
    <citation type="submission" date="2020-06" db="EMBL/GenBank/DDBJ databases">
        <authorList>
            <person name="Li T."/>
            <person name="Hu X."/>
            <person name="Zhang T."/>
            <person name="Song X."/>
            <person name="Zhang H."/>
            <person name="Dai N."/>
            <person name="Sheng W."/>
            <person name="Hou X."/>
            <person name="Wei L."/>
        </authorList>
    </citation>
    <scope>NUCLEOTIDE SEQUENCE</scope>
    <source>
        <strain evidence="3">KEN1</strain>
        <tissue evidence="3">Leaf</tissue>
    </source>
</reference>
<evidence type="ECO:0000313" key="3">
    <source>
        <dbReference type="EMBL" id="KAL0402747.1"/>
    </source>
</evidence>
<dbReference type="EMBL" id="JACGWN010000015">
    <property type="protein sequence ID" value="KAL0402747.1"/>
    <property type="molecule type" value="Genomic_DNA"/>
</dbReference>
<dbReference type="AlphaFoldDB" id="A0AAW2TDW7"/>
<comment type="caution">
    <text evidence="3">The sequence shown here is derived from an EMBL/GenBank/DDBJ whole genome shotgun (WGS) entry which is preliminary data.</text>
</comment>